<gene>
    <name evidence="7" type="primary">prmC</name>
    <name evidence="7" type="ORF">DBW98_00515</name>
</gene>
<dbReference type="PANTHER" id="PTHR18895:SF74">
    <property type="entry name" value="MTRF1L RELEASE FACTOR GLUTAMINE METHYLTRANSFERASE"/>
    <property type="match status" value="1"/>
</dbReference>
<dbReference type="InterPro" id="IPR029063">
    <property type="entry name" value="SAM-dependent_MTases_sf"/>
</dbReference>
<dbReference type="GO" id="GO:0003676">
    <property type="term" value="F:nucleic acid binding"/>
    <property type="evidence" value="ECO:0007669"/>
    <property type="project" value="InterPro"/>
</dbReference>
<dbReference type="PANTHER" id="PTHR18895">
    <property type="entry name" value="HEMK METHYLTRANSFERASE"/>
    <property type="match status" value="1"/>
</dbReference>
<comment type="catalytic activity">
    <reaction evidence="5">
        <text>L-glutaminyl-[peptide chain release factor] + S-adenosyl-L-methionine = N(5)-methyl-L-glutaminyl-[peptide chain release factor] + S-adenosyl-L-homocysteine + H(+)</text>
        <dbReference type="Rhea" id="RHEA:42896"/>
        <dbReference type="Rhea" id="RHEA-COMP:10271"/>
        <dbReference type="Rhea" id="RHEA-COMP:10272"/>
        <dbReference type="ChEBI" id="CHEBI:15378"/>
        <dbReference type="ChEBI" id="CHEBI:30011"/>
        <dbReference type="ChEBI" id="CHEBI:57856"/>
        <dbReference type="ChEBI" id="CHEBI:59789"/>
        <dbReference type="ChEBI" id="CHEBI:61891"/>
        <dbReference type="EC" id="2.1.1.297"/>
    </reaction>
</comment>
<dbReference type="InterPro" id="IPR050320">
    <property type="entry name" value="N5-glutamine_MTase"/>
</dbReference>
<feature type="domain" description="Methyltransferase small" evidence="6">
    <location>
        <begin position="108"/>
        <end position="194"/>
    </location>
</feature>
<dbReference type="NCBIfam" id="TIGR03534">
    <property type="entry name" value="RF_mod_PrmC"/>
    <property type="match status" value="1"/>
</dbReference>
<keyword evidence="4" id="KW-0949">S-adenosyl-L-methionine</keyword>
<dbReference type="GO" id="GO:0032259">
    <property type="term" value="P:methylation"/>
    <property type="evidence" value="ECO:0007669"/>
    <property type="project" value="UniProtKB-KW"/>
</dbReference>
<dbReference type="InterPro" id="IPR004556">
    <property type="entry name" value="HemK-like"/>
</dbReference>
<dbReference type="EC" id="2.1.1.297" evidence="1"/>
<comment type="caution">
    <text evidence="7">The sequence shown here is derived from an EMBL/GenBank/DDBJ whole genome shotgun (WGS) entry which is preliminary data.</text>
</comment>
<evidence type="ECO:0000256" key="4">
    <source>
        <dbReference type="ARBA" id="ARBA00022691"/>
    </source>
</evidence>
<evidence type="ECO:0000256" key="1">
    <source>
        <dbReference type="ARBA" id="ARBA00012771"/>
    </source>
</evidence>
<reference evidence="7 8" key="1">
    <citation type="journal article" date="2018" name="Microbiome">
        <title>Fine metagenomic profile of the Mediterranean stratified and mixed water columns revealed by assembly and recruitment.</title>
        <authorList>
            <person name="Haro-Moreno J.M."/>
            <person name="Lopez-Perez M."/>
            <person name="De La Torre J.R."/>
            <person name="Picazo A."/>
            <person name="Camacho A."/>
            <person name="Rodriguez-Valera F."/>
        </authorList>
    </citation>
    <scope>NUCLEOTIDE SEQUENCE [LARGE SCALE GENOMIC DNA]</scope>
    <source>
        <strain evidence="7">MED-G84</strain>
    </source>
</reference>
<dbReference type="PROSITE" id="PS00092">
    <property type="entry name" value="N6_MTASE"/>
    <property type="match status" value="1"/>
</dbReference>
<evidence type="ECO:0000256" key="2">
    <source>
        <dbReference type="ARBA" id="ARBA00022603"/>
    </source>
</evidence>
<evidence type="ECO:0000259" key="6">
    <source>
        <dbReference type="Pfam" id="PF05175"/>
    </source>
</evidence>
<organism evidence="7 8">
    <name type="scientific">SAR86 cluster bacterium</name>
    <dbReference type="NCBI Taxonomy" id="2030880"/>
    <lineage>
        <taxon>Bacteria</taxon>
        <taxon>Pseudomonadati</taxon>
        <taxon>Pseudomonadota</taxon>
        <taxon>Gammaproteobacteria</taxon>
        <taxon>SAR86 cluster</taxon>
    </lineage>
</organism>
<proteinExistence type="predicted"/>
<keyword evidence="3 7" id="KW-0808">Transferase</keyword>
<protein>
    <recommendedName>
        <fullName evidence="1">peptide chain release factor N(5)-glutamine methyltransferase</fullName>
        <ecNumber evidence="1">2.1.1.297</ecNumber>
    </recommendedName>
</protein>
<dbReference type="NCBIfam" id="TIGR00536">
    <property type="entry name" value="hemK_fam"/>
    <property type="match status" value="1"/>
</dbReference>
<dbReference type="Proteomes" id="UP000253032">
    <property type="component" value="Unassembled WGS sequence"/>
</dbReference>
<dbReference type="InterPro" id="IPR002052">
    <property type="entry name" value="DNA_methylase_N6_adenine_CS"/>
</dbReference>
<dbReference type="InterPro" id="IPR019874">
    <property type="entry name" value="RF_methyltr_PrmC"/>
</dbReference>
<sequence>MNQELKSFFLHAKSNASKHKYIIRDLGYFLKSLGISDTVIALEDNLRLSKEQSLKIEMFFSSYLEGLPIDYILNESVFYGNKFYIDSRVLIPRPETEFIVDWALDLQLKKNSLIAELGTGSGCISISLALENPNLKIIATDISNDALDVANLNVNSHDVRNILLVKSHWISCIQRESLDLIISNPPYLKPNDQHLKDLKHEPIIALITKNGLESFHEIAVQAISRLKSGGKIIFEHGCSQAYEVSKILKENGFKNILSEQDLQGLDRYTHAEKL</sequence>
<evidence type="ECO:0000313" key="8">
    <source>
        <dbReference type="Proteomes" id="UP000253032"/>
    </source>
</evidence>
<dbReference type="Gene3D" id="3.40.50.150">
    <property type="entry name" value="Vaccinia Virus protein VP39"/>
    <property type="match status" value="1"/>
</dbReference>
<dbReference type="SUPFAM" id="SSF53335">
    <property type="entry name" value="S-adenosyl-L-methionine-dependent methyltransferases"/>
    <property type="match status" value="1"/>
</dbReference>
<keyword evidence="2 7" id="KW-0489">Methyltransferase</keyword>
<dbReference type="CDD" id="cd02440">
    <property type="entry name" value="AdoMet_MTases"/>
    <property type="match status" value="1"/>
</dbReference>
<dbReference type="EMBL" id="QOPC01000002">
    <property type="protein sequence ID" value="RCL39530.1"/>
    <property type="molecule type" value="Genomic_DNA"/>
</dbReference>
<dbReference type="GO" id="GO:0102559">
    <property type="term" value="F:peptide chain release factor N(5)-glutamine methyltransferase activity"/>
    <property type="evidence" value="ECO:0007669"/>
    <property type="project" value="UniProtKB-EC"/>
</dbReference>
<evidence type="ECO:0000256" key="5">
    <source>
        <dbReference type="ARBA" id="ARBA00048391"/>
    </source>
</evidence>
<accession>A0A368BQG4</accession>
<name>A0A368BQG4_9GAMM</name>
<evidence type="ECO:0000313" key="7">
    <source>
        <dbReference type="EMBL" id="RCL39530.1"/>
    </source>
</evidence>
<dbReference type="Pfam" id="PF05175">
    <property type="entry name" value="MTS"/>
    <property type="match status" value="1"/>
</dbReference>
<dbReference type="AlphaFoldDB" id="A0A368BQG4"/>
<dbReference type="InterPro" id="IPR007848">
    <property type="entry name" value="Small_mtfrase_dom"/>
</dbReference>
<evidence type="ECO:0000256" key="3">
    <source>
        <dbReference type="ARBA" id="ARBA00022679"/>
    </source>
</evidence>